<dbReference type="InterPro" id="IPR043129">
    <property type="entry name" value="ATPase_NBD"/>
</dbReference>
<organism evidence="2 3">
    <name type="scientific">Hoylesella timonensis S9-PR14</name>
    <dbReference type="NCBI Taxonomy" id="1401062"/>
    <lineage>
        <taxon>Bacteria</taxon>
        <taxon>Pseudomonadati</taxon>
        <taxon>Bacteroidota</taxon>
        <taxon>Bacteroidia</taxon>
        <taxon>Bacteroidales</taxon>
        <taxon>Prevotellaceae</taxon>
        <taxon>Hoylesella</taxon>
    </lineage>
</organism>
<evidence type="ECO:0000313" key="3">
    <source>
        <dbReference type="Proteomes" id="UP000029723"/>
    </source>
</evidence>
<comment type="similarity">
    <text evidence="1">Belongs to the ROK (NagC/XylR) family.</text>
</comment>
<dbReference type="RefSeq" id="WP_036926178.1">
    <property type="nucleotide sequence ID" value="NZ_JRPQ01000054.1"/>
</dbReference>
<comment type="caution">
    <text evidence="2">The sequence shown here is derived from an EMBL/GenBank/DDBJ whole genome shotgun (WGS) entry which is preliminary data.</text>
</comment>
<evidence type="ECO:0000256" key="1">
    <source>
        <dbReference type="ARBA" id="ARBA00006479"/>
    </source>
</evidence>
<dbReference type="Pfam" id="PF00480">
    <property type="entry name" value="ROK"/>
    <property type="match status" value="1"/>
</dbReference>
<name>A0A098YT00_9BACT</name>
<protein>
    <submittedName>
        <fullName evidence="2">ROK family transcriptional regulator</fullName>
    </submittedName>
</protein>
<dbReference type="SUPFAM" id="SSF53067">
    <property type="entry name" value="Actin-like ATPase domain"/>
    <property type="match status" value="1"/>
</dbReference>
<dbReference type="PANTHER" id="PTHR18964">
    <property type="entry name" value="ROK (REPRESSOR, ORF, KINASE) FAMILY"/>
    <property type="match status" value="1"/>
</dbReference>
<proteinExistence type="inferred from homology"/>
<dbReference type="AlphaFoldDB" id="A0A098YT00"/>
<dbReference type="OrthoDB" id="9810372at2"/>
<dbReference type="PANTHER" id="PTHR18964:SF149">
    <property type="entry name" value="BIFUNCTIONAL UDP-N-ACETYLGLUCOSAMINE 2-EPIMERASE_N-ACETYLMANNOSAMINE KINASE"/>
    <property type="match status" value="1"/>
</dbReference>
<dbReference type="CDD" id="cd23763">
    <property type="entry name" value="ASKHA_ATPase_ROK"/>
    <property type="match status" value="1"/>
</dbReference>
<dbReference type="EMBL" id="JRPQ01000054">
    <property type="protein sequence ID" value="KGI22820.1"/>
    <property type="molecule type" value="Genomic_DNA"/>
</dbReference>
<sequence>MNYKDDKRIIMTLDAGGTNFVFSAMQGGEQMIVPFALPSMANDLNACLGQLVKGFEKIQHLIPMDASAISFAFPGPADYENGIIGDLPNFPSFRGGVALGPYLQIRFGMPVFINNDGSLFAYGEAMAGALPLVNNRLEEAGSPKRFNNLLGLTFGTGFGAGVVINGELLVGDNGLGGDIWCFRNKKYPAYIVEDSVAIRAIKRVYRELSGDVRDLEPKDINDIIAGKIDGNVDAAKKSFAEFGEMAGDAIAMADTIVDGLVVIGGGVSKASAHILPALVGEMNSRLKMMNGEEVGHMQMKVYNLEDEQQFADFTRGGAVKINVPGSSVQVDYDPMKRIGVIVSKNGASESIALGAYVYALNKLDE</sequence>
<dbReference type="Gene3D" id="3.30.420.40">
    <property type="match status" value="2"/>
</dbReference>
<evidence type="ECO:0000313" key="2">
    <source>
        <dbReference type="EMBL" id="KGI22820.1"/>
    </source>
</evidence>
<gene>
    <name evidence="2" type="ORF">HMPREF9304_02445</name>
</gene>
<reference evidence="2 3" key="1">
    <citation type="submission" date="2014-07" db="EMBL/GenBank/DDBJ databases">
        <authorList>
            <person name="McCorrison J."/>
            <person name="Sanka R."/>
            <person name="Torralba M."/>
            <person name="Gillis M."/>
            <person name="Haft D.H."/>
            <person name="Methe B."/>
            <person name="Sutton G."/>
            <person name="Nelson K.E."/>
        </authorList>
    </citation>
    <scope>NUCLEOTIDE SEQUENCE [LARGE SCALE GENOMIC DNA]</scope>
    <source>
        <strain evidence="2 3">S9-PR14</strain>
    </source>
</reference>
<dbReference type="Proteomes" id="UP000029723">
    <property type="component" value="Unassembled WGS sequence"/>
</dbReference>
<accession>A0A098YT00</accession>
<dbReference type="InterPro" id="IPR000600">
    <property type="entry name" value="ROK"/>
</dbReference>